<dbReference type="RefSeq" id="WP_062980063.1">
    <property type="nucleotide sequence ID" value="NZ_JAAXOT010000023.1"/>
</dbReference>
<dbReference type="Proteomes" id="UP000570678">
    <property type="component" value="Unassembled WGS sequence"/>
</dbReference>
<dbReference type="EMBL" id="JAAXOT010000023">
    <property type="protein sequence ID" value="NKY60515.1"/>
    <property type="molecule type" value="Genomic_DNA"/>
</dbReference>
<organism evidence="1 2">
    <name type="scientific">Nocardia flavorosea</name>
    <dbReference type="NCBI Taxonomy" id="53429"/>
    <lineage>
        <taxon>Bacteria</taxon>
        <taxon>Bacillati</taxon>
        <taxon>Actinomycetota</taxon>
        <taxon>Actinomycetes</taxon>
        <taxon>Mycobacteriales</taxon>
        <taxon>Nocardiaceae</taxon>
        <taxon>Nocardia</taxon>
    </lineage>
</organism>
<evidence type="ECO:0000313" key="2">
    <source>
        <dbReference type="Proteomes" id="UP000570678"/>
    </source>
</evidence>
<evidence type="ECO:0008006" key="3">
    <source>
        <dbReference type="Google" id="ProtNLM"/>
    </source>
</evidence>
<protein>
    <recommendedName>
        <fullName evidence="3">Phenylacetate-CoA ligase</fullName>
    </recommendedName>
</protein>
<sequence length="232" mass="25087">MSRELMTKAMAGRDPSLVGIGYFPRAGGSLAFEIGWPEYERDTAWARRLLDIWGVGPGQHAVQTVRNSESPWLGPVVHAMREIGVVYSNAEPYAWDSRRVAALLSLLPVEAILGLPGETAESLLADEGAAAKLADMPVIWARRDALEPLRGAGLRPAEMAMLGPALGLSCPEGTGLHLDPEEWQVNAVSGRPTLTVVGDRRYRGRDIELDVDGVIDRAPCACGLPGDRIRTR</sequence>
<name>A0A846YN77_9NOCA</name>
<reference evidence="1 2" key="1">
    <citation type="submission" date="2020-04" db="EMBL/GenBank/DDBJ databases">
        <title>MicrobeNet Type strains.</title>
        <authorList>
            <person name="Nicholson A.C."/>
        </authorList>
    </citation>
    <scope>NUCLEOTIDE SEQUENCE [LARGE SCALE GENOMIC DNA]</scope>
    <source>
        <strain evidence="1 2">JCM 3332</strain>
    </source>
</reference>
<evidence type="ECO:0000313" key="1">
    <source>
        <dbReference type="EMBL" id="NKY60515.1"/>
    </source>
</evidence>
<gene>
    <name evidence="1" type="ORF">HGA15_31120</name>
</gene>
<comment type="caution">
    <text evidence="1">The sequence shown here is derived from an EMBL/GenBank/DDBJ whole genome shotgun (WGS) entry which is preliminary data.</text>
</comment>
<keyword evidence="2" id="KW-1185">Reference proteome</keyword>
<dbReference type="AlphaFoldDB" id="A0A846YN77"/>
<accession>A0A846YN77</accession>
<proteinExistence type="predicted"/>